<reference evidence="2" key="1">
    <citation type="journal article" name="DNA Res.">
        <title>The physiological potential of anammox bacteria as revealed by their core genome structure.</title>
        <authorList>
            <person name="Okubo T."/>
            <person name="Toyoda A."/>
            <person name="Fukuhara K."/>
            <person name="Uchiyama I."/>
            <person name="Harigaya Y."/>
            <person name="Kuroiwa M."/>
            <person name="Suzuki T."/>
            <person name="Murakami Y."/>
            <person name="Suwa Y."/>
            <person name="Takami H."/>
        </authorList>
    </citation>
    <scope>NUCLEOTIDE SEQUENCE</scope>
    <source>
        <strain evidence="2">317325-2</strain>
    </source>
</reference>
<organism evidence="2 3">
    <name type="scientific">Candidatus Nitrosymbiomonas proteolyticus</name>
    <dbReference type="NCBI Taxonomy" id="2608984"/>
    <lineage>
        <taxon>Bacteria</taxon>
        <taxon>Bacillati</taxon>
        <taxon>Armatimonadota</taxon>
        <taxon>Armatimonadota incertae sedis</taxon>
        <taxon>Candidatus Nitrosymbiomonas</taxon>
    </lineage>
</organism>
<dbReference type="InterPro" id="IPR007076">
    <property type="entry name" value="TfoX_N"/>
</dbReference>
<protein>
    <recommendedName>
        <fullName evidence="1">TfoX N-terminal domain-containing protein</fullName>
    </recommendedName>
</protein>
<dbReference type="Gene3D" id="3.30.1460.30">
    <property type="entry name" value="YgaC/TfoX-N like chaperone"/>
    <property type="match status" value="1"/>
</dbReference>
<sequence>MVYRPIRYEQIMKIAEDYDVRARRMFNGMGIYTGERMFAFLYDEEIGLKLSPEHQQEALALPGAEPLRPDPQGEPMKEYVKMPHEVLDNYEVLAQWIERSTTYVQRKIAR</sequence>
<evidence type="ECO:0000313" key="3">
    <source>
        <dbReference type="Proteomes" id="UP000662873"/>
    </source>
</evidence>
<dbReference type="SUPFAM" id="SSF159894">
    <property type="entry name" value="YgaC/TfoX-N like"/>
    <property type="match status" value="1"/>
</dbReference>
<proteinExistence type="predicted"/>
<evidence type="ECO:0000313" key="2">
    <source>
        <dbReference type="EMBL" id="BBO23152.1"/>
    </source>
</evidence>
<name>A0A809RTS4_9BACT</name>
<dbReference type="Proteomes" id="UP000662873">
    <property type="component" value="Chromosome"/>
</dbReference>
<evidence type="ECO:0000259" key="1">
    <source>
        <dbReference type="Pfam" id="PF04993"/>
    </source>
</evidence>
<dbReference type="EMBL" id="AP021858">
    <property type="protein sequence ID" value="BBO23152.1"/>
    <property type="molecule type" value="Genomic_DNA"/>
</dbReference>
<feature type="domain" description="TfoX N-terminal" evidence="1">
    <location>
        <begin position="19"/>
        <end position="101"/>
    </location>
</feature>
<accession>A0A809RTS4</accession>
<dbReference type="Pfam" id="PF04993">
    <property type="entry name" value="TfoX_N"/>
    <property type="match status" value="1"/>
</dbReference>
<gene>
    <name evidence="2" type="ORF">NPRO_07470</name>
</gene>
<dbReference type="KEGG" id="npy:NPRO_07470"/>
<dbReference type="AlphaFoldDB" id="A0A809RTS4"/>